<keyword evidence="1" id="KW-0175">Coiled coil</keyword>
<dbReference type="AlphaFoldDB" id="R4XBI9"/>
<keyword evidence="3" id="KW-1185">Reference proteome</keyword>
<dbReference type="Proteomes" id="UP000013776">
    <property type="component" value="Unassembled WGS sequence"/>
</dbReference>
<protein>
    <submittedName>
        <fullName evidence="2">Uncharacterized protein</fullName>
    </submittedName>
</protein>
<evidence type="ECO:0000313" key="3">
    <source>
        <dbReference type="Proteomes" id="UP000013776"/>
    </source>
</evidence>
<gene>
    <name evidence="2" type="ORF">TAPDE_000250</name>
</gene>
<reference evidence="2 3" key="1">
    <citation type="journal article" date="2013" name="MBio">
        <title>Genome sequencing of the plant pathogen Taphrina deformans, the causal agent of peach leaf curl.</title>
        <authorList>
            <person name="Cisse O.H."/>
            <person name="Almeida J.M.G.C.F."/>
            <person name="Fonseca A."/>
            <person name="Kumar A.A."/>
            <person name="Salojaervi J."/>
            <person name="Overmyer K."/>
            <person name="Hauser P.M."/>
            <person name="Pagni M."/>
        </authorList>
    </citation>
    <scope>NUCLEOTIDE SEQUENCE [LARGE SCALE GENOMIC DNA]</scope>
    <source>
        <strain evidence="3">PYCC 5710 / ATCC 11124 / CBS 356.35 / IMI 108563 / JCM 9778 / NBRC 8474</strain>
    </source>
</reference>
<feature type="coiled-coil region" evidence="1">
    <location>
        <begin position="239"/>
        <end position="305"/>
    </location>
</feature>
<accession>R4XBI9</accession>
<evidence type="ECO:0000256" key="1">
    <source>
        <dbReference type="SAM" id="Coils"/>
    </source>
</evidence>
<comment type="caution">
    <text evidence="2">The sequence shown here is derived from an EMBL/GenBank/DDBJ whole genome shotgun (WGS) entry which is preliminary data.</text>
</comment>
<proteinExistence type="predicted"/>
<organism evidence="2 3">
    <name type="scientific">Taphrina deformans (strain PYCC 5710 / ATCC 11124 / CBS 356.35 / IMI 108563 / JCM 9778 / NBRC 8474)</name>
    <name type="common">Peach leaf curl fungus</name>
    <name type="synonym">Lalaria deformans</name>
    <dbReference type="NCBI Taxonomy" id="1097556"/>
    <lineage>
        <taxon>Eukaryota</taxon>
        <taxon>Fungi</taxon>
        <taxon>Dikarya</taxon>
        <taxon>Ascomycota</taxon>
        <taxon>Taphrinomycotina</taxon>
        <taxon>Taphrinomycetes</taxon>
        <taxon>Taphrinales</taxon>
        <taxon>Taphrinaceae</taxon>
        <taxon>Taphrina</taxon>
    </lineage>
</organism>
<name>R4XBI9_TAPDE</name>
<dbReference type="EMBL" id="CAHR02000005">
    <property type="protein sequence ID" value="CCG80703.1"/>
    <property type="molecule type" value="Genomic_DNA"/>
</dbReference>
<sequence length="309" mass="36193">MQRPHDSVFERNPAFAELWPRLDKQIDQLLNDPIYEAARVRLEVVTRAWTKLTIMWDELQFVLGDPRYKELSDSLSNHIAKAQFEERYEQDLKAMNVPATHTFIPVPSNLSERLEILSDILASSLDQKLEVFRKLQAVIGGDEDLLAEKKFREAQKAEYRAAIDVLYRQLGQDITDFHKTAMETLLNQSNYLQRVKYGSVEKFLHSYMTYHDVATTALLDKATRSEQSTIARIYTPEFRASLERESREIRREIPQVEARLKQVNEEIAEHERRSTPEYMAAIAEYKKLKQAVEQAERDVDKLMHYKSTR</sequence>
<evidence type="ECO:0000313" key="2">
    <source>
        <dbReference type="EMBL" id="CCG80703.1"/>
    </source>
</evidence>